<protein>
    <submittedName>
        <fullName evidence="1">(Mediterranean fruit fly) hypothetical protein</fullName>
    </submittedName>
</protein>
<dbReference type="Proteomes" id="UP000606786">
    <property type="component" value="Unassembled WGS sequence"/>
</dbReference>
<name>A0A811UQ04_CERCA</name>
<organism evidence="1 2">
    <name type="scientific">Ceratitis capitata</name>
    <name type="common">Mediterranean fruit fly</name>
    <name type="synonym">Tephritis capitata</name>
    <dbReference type="NCBI Taxonomy" id="7213"/>
    <lineage>
        <taxon>Eukaryota</taxon>
        <taxon>Metazoa</taxon>
        <taxon>Ecdysozoa</taxon>
        <taxon>Arthropoda</taxon>
        <taxon>Hexapoda</taxon>
        <taxon>Insecta</taxon>
        <taxon>Pterygota</taxon>
        <taxon>Neoptera</taxon>
        <taxon>Endopterygota</taxon>
        <taxon>Diptera</taxon>
        <taxon>Brachycera</taxon>
        <taxon>Muscomorpha</taxon>
        <taxon>Tephritoidea</taxon>
        <taxon>Tephritidae</taxon>
        <taxon>Ceratitis</taxon>
        <taxon>Ceratitis</taxon>
    </lineage>
</organism>
<evidence type="ECO:0000313" key="2">
    <source>
        <dbReference type="Proteomes" id="UP000606786"/>
    </source>
</evidence>
<feature type="non-terminal residue" evidence="1">
    <location>
        <position position="74"/>
    </location>
</feature>
<proteinExistence type="predicted"/>
<reference evidence="1" key="1">
    <citation type="submission" date="2020-11" db="EMBL/GenBank/DDBJ databases">
        <authorList>
            <person name="Whitehead M."/>
        </authorList>
    </citation>
    <scope>NUCLEOTIDE SEQUENCE</scope>
    <source>
        <strain evidence="1">EGII</strain>
    </source>
</reference>
<evidence type="ECO:0000313" key="1">
    <source>
        <dbReference type="EMBL" id="CAD6999906.1"/>
    </source>
</evidence>
<dbReference type="AlphaFoldDB" id="A0A811UQ04"/>
<gene>
    <name evidence="1" type="ORF">CCAP1982_LOCUS8416</name>
</gene>
<accession>A0A811UQ04</accession>
<sequence>MTGFMYSMKLLDILADYSIEMGYLTCYSELNLIENVKRFHANNRLFDNKDLRRTATITEWYNLGDNLCEGIDCH</sequence>
<comment type="caution">
    <text evidence="1">The sequence shown here is derived from an EMBL/GenBank/DDBJ whole genome shotgun (WGS) entry which is preliminary data.</text>
</comment>
<keyword evidence="2" id="KW-1185">Reference proteome</keyword>
<dbReference type="EMBL" id="CAJHJT010000012">
    <property type="protein sequence ID" value="CAD6999906.1"/>
    <property type="molecule type" value="Genomic_DNA"/>
</dbReference>